<keyword evidence="6 8" id="KW-1133">Transmembrane helix</keyword>
<dbReference type="PANTHER" id="PTHR21716:SF53">
    <property type="entry name" value="PERMEASE PERM-RELATED"/>
    <property type="match status" value="1"/>
</dbReference>
<dbReference type="OrthoDB" id="4016357at2"/>
<name>A0A4R7I1V8_9ACTN</name>
<feature type="transmembrane region" description="Helical" evidence="8">
    <location>
        <begin position="161"/>
        <end position="185"/>
    </location>
</feature>
<feature type="transmembrane region" description="Helical" evidence="8">
    <location>
        <begin position="74"/>
        <end position="95"/>
    </location>
</feature>
<feature type="transmembrane region" description="Helical" evidence="8">
    <location>
        <begin position="22"/>
        <end position="39"/>
    </location>
</feature>
<evidence type="ECO:0000256" key="2">
    <source>
        <dbReference type="ARBA" id="ARBA00009773"/>
    </source>
</evidence>
<sequence>MPETTTENPAQRESIAIPIDRVASFVVGVLVVVVTASFARRLGDVVGLFLAAVVMAITTLPVQRWLRRRVGNAASLVITALGTLAVSAAVIFVAVRDLSARTAQVAQLVDRRLDQLRDDSLLARVVRATRLDTGVAQWLEDLPARIVVGADEGSEMATQGFLFLTVVVLATFLQASGGGIVDWFVGRWPRGDDGPGRRGDARLLVDDIECRGFGFFRRTLAVVALASTIVGGVGLIVGLPGAVGVGIWLGVWSVVPVVGKPVGLLPVVLLVALDQRPVAYTVLAASVVALAVAHVIRRRWIEPRLPMTVAPYTLAVSVGVAVAGVGGSVVALAGAAALVAVLASDHRPGPPVWWEVPAEHTWMLGGVALPTGWRLPALAAAAAAGGVLAWVALVDAGRAAIWFLIAGFVAIALSRPAGWLARRTGMPHRVAGQVVCVMIALVLAAATLTGADEGARATTTLTERLPSIVADLEDAPLIGGFLAERDAAVWVEQRMEDLPQQVRTGRPADWMPFVGDRILDLFWIAVLSVALLADGPRLVRGATRLVPARHRRQWTRLVGAAGVALGGYAAGAALVASINASVIFVIAVLLGLGVAPALALWGFLWNFVPQIGGFMGGVPLVVFAFVLGPLEGLFAGVAFAGYQLIENHLIQPSVIGAAIDIAPWGTLLAAVAGGAAAGVVGAVVLTPLVGVLLVIRRELASDDFPGTTATQLPHVREQSVDAVVSQV</sequence>
<feature type="transmembrane region" description="Helical" evidence="8">
    <location>
        <begin position="373"/>
        <end position="393"/>
    </location>
</feature>
<evidence type="ECO:0000256" key="1">
    <source>
        <dbReference type="ARBA" id="ARBA00004651"/>
    </source>
</evidence>
<comment type="similarity">
    <text evidence="2">Belongs to the autoinducer-2 exporter (AI-2E) (TC 2.A.86) family.</text>
</comment>
<feature type="transmembrane region" description="Helical" evidence="8">
    <location>
        <begin position="665"/>
        <end position="695"/>
    </location>
</feature>
<feature type="transmembrane region" description="Helical" evidence="8">
    <location>
        <begin position="399"/>
        <end position="418"/>
    </location>
</feature>
<feature type="transmembrane region" description="Helical" evidence="8">
    <location>
        <begin position="245"/>
        <end position="271"/>
    </location>
</feature>
<keyword evidence="10" id="KW-1185">Reference proteome</keyword>
<gene>
    <name evidence="9" type="ORF">BDK89_2458</name>
</gene>
<dbReference type="AlphaFoldDB" id="A0A4R7I1V8"/>
<evidence type="ECO:0000313" key="10">
    <source>
        <dbReference type="Proteomes" id="UP000294558"/>
    </source>
</evidence>
<keyword evidence="7 8" id="KW-0472">Membrane</keyword>
<proteinExistence type="inferred from homology"/>
<organism evidence="9 10">
    <name type="scientific">Ilumatobacter fluminis</name>
    <dbReference type="NCBI Taxonomy" id="467091"/>
    <lineage>
        <taxon>Bacteria</taxon>
        <taxon>Bacillati</taxon>
        <taxon>Actinomycetota</taxon>
        <taxon>Acidimicrobiia</taxon>
        <taxon>Acidimicrobiales</taxon>
        <taxon>Ilumatobacteraceae</taxon>
        <taxon>Ilumatobacter</taxon>
    </lineage>
</organism>
<evidence type="ECO:0000313" key="9">
    <source>
        <dbReference type="EMBL" id="TDT16859.1"/>
    </source>
</evidence>
<evidence type="ECO:0000256" key="6">
    <source>
        <dbReference type="ARBA" id="ARBA00022989"/>
    </source>
</evidence>
<evidence type="ECO:0000256" key="4">
    <source>
        <dbReference type="ARBA" id="ARBA00022475"/>
    </source>
</evidence>
<feature type="transmembrane region" description="Helical" evidence="8">
    <location>
        <begin position="278"/>
        <end position="296"/>
    </location>
</feature>
<dbReference type="EMBL" id="SOAU01000001">
    <property type="protein sequence ID" value="TDT16859.1"/>
    <property type="molecule type" value="Genomic_DNA"/>
</dbReference>
<feature type="transmembrane region" description="Helical" evidence="8">
    <location>
        <begin position="45"/>
        <end position="62"/>
    </location>
</feature>
<dbReference type="PANTHER" id="PTHR21716">
    <property type="entry name" value="TRANSMEMBRANE PROTEIN"/>
    <property type="match status" value="1"/>
</dbReference>
<feature type="transmembrane region" description="Helical" evidence="8">
    <location>
        <begin position="557"/>
        <end position="576"/>
    </location>
</feature>
<feature type="transmembrane region" description="Helical" evidence="8">
    <location>
        <begin position="430"/>
        <end position="451"/>
    </location>
</feature>
<feature type="transmembrane region" description="Helical" evidence="8">
    <location>
        <begin position="620"/>
        <end position="645"/>
    </location>
</feature>
<dbReference type="InterPro" id="IPR002549">
    <property type="entry name" value="AI-2E-like"/>
</dbReference>
<feature type="transmembrane region" description="Helical" evidence="8">
    <location>
        <begin position="316"/>
        <end position="343"/>
    </location>
</feature>
<reference evidence="9 10" key="1">
    <citation type="submission" date="2019-03" db="EMBL/GenBank/DDBJ databases">
        <title>Sequencing the genomes of 1000 actinobacteria strains.</title>
        <authorList>
            <person name="Klenk H.-P."/>
        </authorList>
    </citation>
    <scope>NUCLEOTIDE SEQUENCE [LARGE SCALE GENOMIC DNA]</scope>
    <source>
        <strain evidence="9 10">DSM 18936</strain>
    </source>
</reference>
<evidence type="ECO:0000256" key="3">
    <source>
        <dbReference type="ARBA" id="ARBA00022448"/>
    </source>
</evidence>
<dbReference type="Pfam" id="PF01594">
    <property type="entry name" value="AI-2E_transport"/>
    <property type="match status" value="1"/>
</dbReference>
<dbReference type="GO" id="GO:0055085">
    <property type="term" value="P:transmembrane transport"/>
    <property type="evidence" value="ECO:0007669"/>
    <property type="project" value="TreeGrafter"/>
</dbReference>
<evidence type="ECO:0000256" key="5">
    <source>
        <dbReference type="ARBA" id="ARBA00022692"/>
    </source>
</evidence>
<dbReference type="GO" id="GO:0005886">
    <property type="term" value="C:plasma membrane"/>
    <property type="evidence" value="ECO:0007669"/>
    <property type="project" value="UniProtKB-SubCell"/>
</dbReference>
<keyword evidence="5 8" id="KW-0812">Transmembrane</keyword>
<comment type="subcellular location">
    <subcellularLocation>
        <location evidence="1">Cell membrane</location>
        <topology evidence="1">Multi-pass membrane protein</topology>
    </subcellularLocation>
</comment>
<protein>
    <submittedName>
        <fullName evidence="9">Putative PurR-regulated permease PerM</fullName>
    </submittedName>
</protein>
<dbReference type="Proteomes" id="UP000294558">
    <property type="component" value="Unassembled WGS sequence"/>
</dbReference>
<comment type="caution">
    <text evidence="9">The sequence shown here is derived from an EMBL/GenBank/DDBJ whole genome shotgun (WGS) entry which is preliminary data.</text>
</comment>
<accession>A0A4R7I1V8</accession>
<evidence type="ECO:0000256" key="7">
    <source>
        <dbReference type="ARBA" id="ARBA00023136"/>
    </source>
</evidence>
<dbReference type="RefSeq" id="WP_133869194.1">
    <property type="nucleotide sequence ID" value="NZ_SOAU01000001.1"/>
</dbReference>
<keyword evidence="4" id="KW-1003">Cell membrane</keyword>
<evidence type="ECO:0000256" key="8">
    <source>
        <dbReference type="SAM" id="Phobius"/>
    </source>
</evidence>
<feature type="transmembrane region" description="Helical" evidence="8">
    <location>
        <begin position="582"/>
        <end position="608"/>
    </location>
</feature>
<keyword evidence="3" id="KW-0813">Transport</keyword>
<feature type="transmembrane region" description="Helical" evidence="8">
    <location>
        <begin position="220"/>
        <end position="239"/>
    </location>
</feature>